<protein>
    <recommendedName>
        <fullName evidence="3">DUF4371 domain-containing protein</fullName>
    </recommendedName>
</protein>
<dbReference type="AlphaFoldDB" id="A0AAV8ZTY7"/>
<sequence>MKKIAKGLTRGKATKLIVGVLGRAFKTEVINDLKMNRFSITIDETIDISTKKSLVIIVRYWKNDKIEDKFLDLVELQVSTADAIISSIKNSNIPLLSVIGFSVDNVSTIMGVLGGVQAKFKDILPHIYV</sequence>
<comment type="caution">
    <text evidence="1">The sequence shown here is derived from an EMBL/GenBank/DDBJ whole genome shotgun (WGS) entry which is preliminary data.</text>
</comment>
<proteinExistence type="predicted"/>
<evidence type="ECO:0008006" key="3">
    <source>
        <dbReference type="Google" id="ProtNLM"/>
    </source>
</evidence>
<evidence type="ECO:0000313" key="1">
    <source>
        <dbReference type="EMBL" id="KAJ8969165.1"/>
    </source>
</evidence>
<accession>A0AAV8ZTY7</accession>
<dbReference type="Proteomes" id="UP001162156">
    <property type="component" value="Unassembled WGS sequence"/>
</dbReference>
<dbReference type="PANTHER" id="PTHR37162:SF1">
    <property type="entry name" value="BED-TYPE DOMAIN-CONTAINING PROTEIN"/>
    <property type="match status" value="1"/>
</dbReference>
<organism evidence="1 2">
    <name type="scientific">Rhamnusium bicolor</name>
    <dbReference type="NCBI Taxonomy" id="1586634"/>
    <lineage>
        <taxon>Eukaryota</taxon>
        <taxon>Metazoa</taxon>
        <taxon>Ecdysozoa</taxon>
        <taxon>Arthropoda</taxon>
        <taxon>Hexapoda</taxon>
        <taxon>Insecta</taxon>
        <taxon>Pterygota</taxon>
        <taxon>Neoptera</taxon>
        <taxon>Endopterygota</taxon>
        <taxon>Coleoptera</taxon>
        <taxon>Polyphaga</taxon>
        <taxon>Cucujiformia</taxon>
        <taxon>Chrysomeloidea</taxon>
        <taxon>Cerambycidae</taxon>
        <taxon>Lepturinae</taxon>
        <taxon>Rhagiini</taxon>
        <taxon>Rhamnusium</taxon>
    </lineage>
</organism>
<keyword evidence="2" id="KW-1185">Reference proteome</keyword>
<evidence type="ECO:0000313" key="2">
    <source>
        <dbReference type="Proteomes" id="UP001162156"/>
    </source>
</evidence>
<gene>
    <name evidence="1" type="ORF">NQ314_001906</name>
</gene>
<reference evidence="1" key="1">
    <citation type="journal article" date="2023" name="Insect Mol. Biol.">
        <title>Genome sequencing provides insights into the evolution of gene families encoding plant cell wall-degrading enzymes in longhorned beetles.</title>
        <authorList>
            <person name="Shin N.R."/>
            <person name="Okamura Y."/>
            <person name="Kirsch R."/>
            <person name="Pauchet Y."/>
        </authorList>
    </citation>
    <scope>NUCLEOTIDE SEQUENCE</scope>
    <source>
        <strain evidence="1">RBIC_L_NR</strain>
    </source>
</reference>
<dbReference type="PANTHER" id="PTHR37162">
    <property type="entry name" value="HAT FAMILY DIMERISATION DOMAINCONTAINING PROTEIN-RELATED"/>
    <property type="match status" value="1"/>
</dbReference>
<name>A0AAV8ZTY7_9CUCU</name>
<dbReference type="EMBL" id="JANEYF010000584">
    <property type="protein sequence ID" value="KAJ8969165.1"/>
    <property type="molecule type" value="Genomic_DNA"/>
</dbReference>